<protein>
    <submittedName>
        <fullName evidence="2">Uncharacterized protein</fullName>
    </submittedName>
</protein>
<evidence type="ECO:0000313" key="2">
    <source>
        <dbReference type="EMBL" id="GBP23557.1"/>
    </source>
</evidence>
<sequence length="129" mass="15673">MKRDRRGRSQRPASQRRREESGIRMVLPRSQKREEKKIESEAIRRKEATKKPNRLPLNRKQIDISMETRPRTEWKRNRYVTRRTLRPIVPVYRLFRASLARSAQAERDNESCFFVRASGVHLFIRRYHV</sequence>
<evidence type="ECO:0000256" key="1">
    <source>
        <dbReference type="SAM" id="MobiDB-lite"/>
    </source>
</evidence>
<keyword evidence="3" id="KW-1185">Reference proteome</keyword>
<dbReference type="Proteomes" id="UP000299102">
    <property type="component" value="Unassembled WGS sequence"/>
</dbReference>
<feature type="compositionally biased region" description="Basic and acidic residues" evidence="1">
    <location>
        <begin position="31"/>
        <end position="50"/>
    </location>
</feature>
<proteinExistence type="predicted"/>
<dbReference type="AlphaFoldDB" id="A0A4C1UBQ7"/>
<feature type="region of interest" description="Disordered" evidence="1">
    <location>
        <begin position="1"/>
        <end position="64"/>
    </location>
</feature>
<comment type="caution">
    <text evidence="2">The sequence shown here is derived from an EMBL/GenBank/DDBJ whole genome shotgun (WGS) entry which is preliminary data.</text>
</comment>
<dbReference type="EMBL" id="BGZK01000151">
    <property type="protein sequence ID" value="GBP23557.1"/>
    <property type="molecule type" value="Genomic_DNA"/>
</dbReference>
<evidence type="ECO:0000313" key="3">
    <source>
        <dbReference type="Proteomes" id="UP000299102"/>
    </source>
</evidence>
<gene>
    <name evidence="2" type="ORF">EVAR_12840_1</name>
</gene>
<reference evidence="2 3" key="1">
    <citation type="journal article" date="2019" name="Commun. Biol.">
        <title>The bagworm genome reveals a unique fibroin gene that provides high tensile strength.</title>
        <authorList>
            <person name="Kono N."/>
            <person name="Nakamura H."/>
            <person name="Ohtoshi R."/>
            <person name="Tomita M."/>
            <person name="Numata K."/>
            <person name="Arakawa K."/>
        </authorList>
    </citation>
    <scope>NUCLEOTIDE SEQUENCE [LARGE SCALE GENOMIC DNA]</scope>
</reference>
<organism evidence="2 3">
    <name type="scientific">Eumeta variegata</name>
    <name type="common">Bagworm moth</name>
    <name type="synonym">Eumeta japonica</name>
    <dbReference type="NCBI Taxonomy" id="151549"/>
    <lineage>
        <taxon>Eukaryota</taxon>
        <taxon>Metazoa</taxon>
        <taxon>Ecdysozoa</taxon>
        <taxon>Arthropoda</taxon>
        <taxon>Hexapoda</taxon>
        <taxon>Insecta</taxon>
        <taxon>Pterygota</taxon>
        <taxon>Neoptera</taxon>
        <taxon>Endopterygota</taxon>
        <taxon>Lepidoptera</taxon>
        <taxon>Glossata</taxon>
        <taxon>Ditrysia</taxon>
        <taxon>Tineoidea</taxon>
        <taxon>Psychidae</taxon>
        <taxon>Oiketicinae</taxon>
        <taxon>Eumeta</taxon>
    </lineage>
</organism>
<accession>A0A4C1UBQ7</accession>
<name>A0A4C1UBQ7_EUMVA</name>